<dbReference type="Gene3D" id="3.40.50.10130">
    <property type="match status" value="1"/>
</dbReference>
<evidence type="ECO:0000256" key="2">
    <source>
        <dbReference type="ARBA" id="ARBA00010015"/>
    </source>
</evidence>
<dbReference type="PANTHER" id="PTHR10150:SF0">
    <property type="entry name" value="DNA REPAIR ENDONUCLEASE XPF"/>
    <property type="match status" value="1"/>
</dbReference>
<dbReference type="InterPro" id="IPR006166">
    <property type="entry name" value="ERCC4_domain"/>
</dbReference>
<feature type="compositionally biased region" description="Basic and acidic residues" evidence="10">
    <location>
        <begin position="512"/>
        <end position="530"/>
    </location>
</feature>
<keyword evidence="8" id="KW-0234">DNA repair</keyword>
<dbReference type="CDD" id="cd20078">
    <property type="entry name" value="XPF_nuclease_XPF_euk"/>
    <property type="match status" value="1"/>
</dbReference>
<evidence type="ECO:0000256" key="10">
    <source>
        <dbReference type="SAM" id="MobiDB-lite"/>
    </source>
</evidence>
<evidence type="ECO:0000313" key="12">
    <source>
        <dbReference type="Proteomes" id="UP000504603"/>
    </source>
</evidence>
<keyword evidence="9" id="KW-0539">Nucleus</keyword>
<dbReference type="GO" id="GO:0003697">
    <property type="term" value="F:single-stranded DNA binding"/>
    <property type="evidence" value="ECO:0007669"/>
    <property type="project" value="TreeGrafter"/>
</dbReference>
<dbReference type="OrthoDB" id="361020at2759"/>
<feature type="compositionally biased region" description="Basic residues" evidence="10">
    <location>
        <begin position="580"/>
        <end position="590"/>
    </location>
</feature>
<dbReference type="GeneID" id="111025148"/>
<dbReference type="InterPro" id="IPR011335">
    <property type="entry name" value="Restrct_endonuc-II-like"/>
</dbReference>
<keyword evidence="6" id="KW-0378">Hydrolase</keyword>
<dbReference type="SUPFAM" id="SSF52980">
    <property type="entry name" value="Restriction endonuclease-like"/>
    <property type="match status" value="1"/>
</dbReference>
<dbReference type="Proteomes" id="UP000504603">
    <property type="component" value="Unplaced"/>
</dbReference>
<dbReference type="GO" id="GO:0000014">
    <property type="term" value="F:single-stranded DNA endodeoxyribonuclease activity"/>
    <property type="evidence" value="ECO:0007669"/>
    <property type="project" value="TreeGrafter"/>
</dbReference>
<dbReference type="AlphaFoldDB" id="A0A6J1DWI8"/>
<reference evidence="13" key="1">
    <citation type="submission" date="2025-08" db="UniProtKB">
        <authorList>
            <consortium name="RefSeq"/>
        </authorList>
    </citation>
    <scope>IDENTIFICATION</scope>
    <source>
        <strain evidence="13">OHB3-1</strain>
    </source>
</reference>
<keyword evidence="7" id="KW-0238">DNA-binding</keyword>
<dbReference type="GO" id="GO:0000712">
    <property type="term" value="P:resolution of meiotic recombination intermediates"/>
    <property type="evidence" value="ECO:0007669"/>
    <property type="project" value="TreeGrafter"/>
</dbReference>
<dbReference type="Pfam" id="PF02732">
    <property type="entry name" value="ERCC4"/>
    <property type="match status" value="1"/>
</dbReference>
<evidence type="ECO:0000256" key="1">
    <source>
        <dbReference type="ARBA" id="ARBA00004123"/>
    </source>
</evidence>
<name>A0A6J1DWI8_MOMCH</name>
<evidence type="ECO:0000256" key="4">
    <source>
        <dbReference type="ARBA" id="ARBA00022759"/>
    </source>
</evidence>
<sequence>MVQFHEHIITELLEDSNGGLVIISSGLNLAKLVSSLLLLHSPCQGTLLLISPSSHYQISLKSQILFYLKRHQSDSLTFPSEISADLPAHHRLSLYSSGSAFFVTPRILIVDLLTHKLPTSNIAGLILLNAHSLSETSTEAFIVRIIRSHNRNAYVRVFSDKPHAMVSGFAKSERIMKCLYVRRLHLWPRFQVYVSEDLERNPPDVVDIRVPMTKYMVGIQKSIIEVMDACLKEMRKTNKVDVEDLTVENGLFKSFDEIVRRQLDPIWHTLGKRTKQLVSDLKTLRKLLDYLVRYDAVTFLKYLDTLRVSESFRSVWIFAEASYKIFDYAKKRVYRFVRADGSKVFEQGKGVVGKRRKLKGDNKNEEEGTTGRITLDEVLEEAPKWKVLRDVLEEIEEERKKRLSEGEENLLESDEDSSGIVLVACKDERSCMQLEECIMNSPQKVLREEWENYLLNKIQLRDMKPHNKKKHKNPKGFGVLDGVVTITPVQNAEASSLNKQERDALLAAASEIRNREKNDSAVGGDRRNDMDGTEQATGKREERSKKGASKTNNPGDKRTVDNQKVAIADPQPKDDNKGYSKGKRKLRSKKVAVNVGDSKDKNVGNHKATIDDEVEACPSGCEDQMNKKNPMVLDGFSEAACLAAPSEEGKEGEELKLLPPVQFYALESDQPVLDTLKPSIVIVYHPDVTFVRQIEVYKAENPSKHLKVYFIFYEDSTEVQKFEASIRRENRAFESLIRQKSLMMIPVDQNGYCLGLNSSVEPQATTQNSTRKAGGRKDVEKEMQVIVDMREFMSSLPNVLHQKGMRIIPVTLEVGDYILSPLICVERKSIQDLFMSFASGRLYHQVDTMVRYYRIPVLLIEFSQDKSFSFQSASDIGDDVTPTNIMSKLSLLVLHFPRLRIIWSRSLHATAEIFASLKANQDEPDETKAVRVGVPSEEGIVENDVRAENYNTSAVEFLRRLPGVTDSNYRAIMDGCKSLAELSLLPVEKLAVLMGGQQAARTLRDFLDAKYPTLL</sequence>
<feature type="region of interest" description="Disordered" evidence="10">
    <location>
        <begin position="511"/>
        <end position="590"/>
    </location>
</feature>
<dbReference type="SUPFAM" id="SSF47781">
    <property type="entry name" value="RuvA domain 2-like"/>
    <property type="match status" value="1"/>
</dbReference>
<dbReference type="InterPro" id="IPR010994">
    <property type="entry name" value="RuvA_2-like"/>
</dbReference>
<evidence type="ECO:0000256" key="9">
    <source>
        <dbReference type="ARBA" id="ARBA00023242"/>
    </source>
</evidence>
<gene>
    <name evidence="13" type="primary">LOC111025148</name>
</gene>
<comment type="similarity">
    <text evidence="2">Belongs to the XPF family.</text>
</comment>
<comment type="subcellular location">
    <subcellularLocation>
        <location evidence="1">Nucleus</location>
    </subcellularLocation>
</comment>
<organism evidence="12 13">
    <name type="scientific">Momordica charantia</name>
    <name type="common">Bitter gourd</name>
    <name type="synonym">Balsam pear</name>
    <dbReference type="NCBI Taxonomy" id="3673"/>
    <lineage>
        <taxon>Eukaryota</taxon>
        <taxon>Viridiplantae</taxon>
        <taxon>Streptophyta</taxon>
        <taxon>Embryophyta</taxon>
        <taxon>Tracheophyta</taxon>
        <taxon>Spermatophyta</taxon>
        <taxon>Magnoliopsida</taxon>
        <taxon>eudicotyledons</taxon>
        <taxon>Gunneridae</taxon>
        <taxon>Pentapetalae</taxon>
        <taxon>rosids</taxon>
        <taxon>fabids</taxon>
        <taxon>Cucurbitales</taxon>
        <taxon>Cucurbitaceae</taxon>
        <taxon>Momordiceae</taxon>
        <taxon>Momordica</taxon>
    </lineage>
</organism>
<dbReference type="FunFam" id="3.40.50.10130:FF:000002">
    <property type="entry name" value="DNA repair endonuclease XPF"/>
    <property type="match status" value="1"/>
</dbReference>
<dbReference type="GO" id="GO:0000724">
    <property type="term" value="P:double-strand break repair via homologous recombination"/>
    <property type="evidence" value="ECO:0007669"/>
    <property type="project" value="TreeGrafter"/>
</dbReference>
<keyword evidence="12" id="KW-1185">Reference proteome</keyword>
<evidence type="ECO:0000256" key="5">
    <source>
        <dbReference type="ARBA" id="ARBA00022763"/>
    </source>
</evidence>
<dbReference type="RefSeq" id="XP_022158690.1">
    <property type="nucleotide sequence ID" value="XM_022302998.1"/>
</dbReference>
<keyword evidence="3" id="KW-0540">Nuclease</keyword>
<evidence type="ECO:0000256" key="7">
    <source>
        <dbReference type="ARBA" id="ARBA00023125"/>
    </source>
</evidence>
<dbReference type="GO" id="GO:1901255">
    <property type="term" value="P:nucleotide-excision repair involved in interstrand cross-link repair"/>
    <property type="evidence" value="ECO:0007669"/>
    <property type="project" value="TreeGrafter"/>
</dbReference>
<dbReference type="Gene3D" id="1.10.150.20">
    <property type="entry name" value="5' to 3' exonuclease, C-terminal subdomain"/>
    <property type="match status" value="1"/>
</dbReference>
<feature type="domain" description="ERCC4" evidence="11">
    <location>
        <begin position="784"/>
        <end position="864"/>
    </location>
</feature>
<keyword evidence="5" id="KW-0227">DNA damage</keyword>
<evidence type="ECO:0000259" key="11">
    <source>
        <dbReference type="SMART" id="SM00891"/>
    </source>
</evidence>
<dbReference type="GO" id="GO:0000110">
    <property type="term" value="C:nucleotide-excision repair factor 1 complex"/>
    <property type="evidence" value="ECO:0007669"/>
    <property type="project" value="TreeGrafter"/>
</dbReference>
<protein>
    <submittedName>
        <fullName evidence="13">DNA repair endonuclease UVH1</fullName>
    </submittedName>
</protein>
<dbReference type="GO" id="GO:0003684">
    <property type="term" value="F:damaged DNA binding"/>
    <property type="evidence" value="ECO:0007669"/>
    <property type="project" value="TreeGrafter"/>
</dbReference>
<keyword evidence="4 13" id="KW-0255">Endonuclease</keyword>
<evidence type="ECO:0000256" key="3">
    <source>
        <dbReference type="ARBA" id="ARBA00022722"/>
    </source>
</evidence>
<evidence type="ECO:0000256" key="8">
    <source>
        <dbReference type="ARBA" id="ARBA00023204"/>
    </source>
</evidence>
<dbReference type="InterPro" id="IPR047520">
    <property type="entry name" value="XPF_nuclease"/>
</dbReference>
<dbReference type="KEGG" id="mcha:111025148"/>
<proteinExistence type="inferred from homology"/>
<dbReference type="FunFam" id="1.10.150.20:FF:000038">
    <property type="entry name" value="DNA repair endonuclease UVH1"/>
    <property type="match status" value="1"/>
</dbReference>
<dbReference type="PANTHER" id="PTHR10150">
    <property type="entry name" value="DNA REPAIR ENDONUCLEASE XPF"/>
    <property type="match status" value="1"/>
</dbReference>
<dbReference type="SMART" id="SM00891">
    <property type="entry name" value="ERCC4"/>
    <property type="match status" value="1"/>
</dbReference>
<accession>A0A6J1DWI8</accession>
<evidence type="ECO:0000256" key="6">
    <source>
        <dbReference type="ARBA" id="ARBA00022801"/>
    </source>
</evidence>
<evidence type="ECO:0000313" key="13">
    <source>
        <dbReference type="RefSeq" id="XP_022158690.1"/>
    </source>
</evidence>